<dbReference type="Proteomes" id="UP000557566">
    <property type="component" value="Unassembled WGS sequence"/>
</dbReference>
<feature type="chain" id="PRO_5033986110" description="Heat Labile Enterotoxin Type Iib" evidence="1">
    <location>
        <begin position="23"/>
        <end position="707"/>
    </location>
</feature>
<comment type="caution">
    <text evidence="2">The sequence shown here is derived from an EMBL/GenBank/DDBJ whole genome shotgun (WGS) entry which is preliminary data.</text>
</comment>
<evidence type="ECO:0000256" key="1">
    <source>
        <dbReference type="SAM" id="SignalP"/>
    </source>
</evidence>
<dbReference type="AlphaFoldDB" id="A0A8H4PRQ0"/>
<evidence type="ECO:0000313" key="2">
    <source>
        <dbReference type="EMBL" id="KAF4509275.1"/>
    </source>
</evidence>
<evidence type="ECO:0000313" key="3">
    <source>
        <dbReference type="Proteomes" id="UP000557566"/>
    </source>
</evidence>
<proteinExistence type="predicted"/>
<organism evidence="2 3">
    <name type="scientific">Ophiocordyceps sinensis</name>
    <dbReference type="NCBI Taxonomy" id="72228"/>
    <lineage>
        <taxon>Eukaryota</taxon>
        <taxon>Fungi</taxon>
        <taxon>Dikarya</taxon>
        <taxon>Ascomycota</taxon>
        <taxon>Pezizomycotina</taxon>
        <taxon>Sordariomycetes</taxon>
        <taxon>Hypocreomycetidae</taxon>
        <taxon>Hypocreales</taxon>
        <taxon>Ophiocordycipitaceae</taxon>
        <taxon>Ophiocordyceps</taxon>
    </lineage>
</organism>
<keyword evidence="1" id="KW-0732">Signal</keyword>
<sequence>MSRHRLALFLLLWLQGPGAVDAAPDLALVENKDFTLSLFLRNDRSFDDAVKMKDKRFFHWTLDVSQQGSRGSLVDSFDVSNQAQIRQGPGDAIFNPPRPGKTASDFRFQYKNDVEPGKSSKLIARIKIGTAKAATNQVREALQGLEIPQVCSGESCVEWARSGIRRLQERNWVTKFDVGSFCDKAVQYGFERYAHLRKSKPSFEQFQKEKTAIAEYGKDGVVKHWSRTNPCVIQRRDGSGCRRLTRKEAGQAARKWAAKKFKAMAKSNGLSTLVTRQNNRVSFSQVRTSLSKTLGPQFKAKLGAVKLTGGVLTVASLGFWAKDVVDVFSKESTTLERIAVAKSLMPVVGCVSLGALNKESWQDEVLTGLDTGLCIAADIIAFVPGGLAVSFAMHAARAIVKLLAAVFHPPGPPEIEKTHFHYKWGWKQYFSHVEKSMTSDEFRGNLTSQLAAEKLAVIYMASEAAGMVYAGILQQGNSTGLDELDSINGDVDAADLQRRTCNAYFERKERLLDDMANGLEKDLEEAFRKYDDEFFPKYGEWLSNFLLDGRFPSSRLSREVDRMRHDHISQVQSQFKRASKPGLEPGPGSDQMRAKLREVWDDVTRADACQPVWNPPRRDDEPEPLPALPAPVSTQALEEREAKWRDELGLLTEWEEEQQLQDRVWEAVRQEEWRLRVRSASWPPRESSDAWPDTELWRLANSTSLLE</sequence>
<dbReference type="OrthoDB" id="4927175at2759"/>
<protein>
    <recommendedName>
        <fullName evidence="4">Heat Labile Enterotoxin Type Iib</fullName>
    </recommendedName>
</protein>
<gene>
    <name evidence="2" type="ORF">G6O67_005548</name>
</gene>
<feature type="signal peptide" evidence="1">
    <location>
        <begin position="1"/>
        <end position="22"/>
    </location>
</feature>
<keyword evidence="3" id="KW-1185">Reference proteome</keyword>
<reference evidence="2 3" key="1">
    <citation type="journal article" date="2020" name="Genome Biol. Evol.">
        <title>A new high-quality draft genome assembly of the Chinese cordyceps Ophiocordyceps sinensis.</title>
        <authorList>
            <person name="Shu R."/>
            <person name="Zhang J."/>
            <person name="Meng Q."/>
            <person name="Zhang H."/>
            <person name="Zhou G."/>
            <person name="Li M."/>
            <person name="Wu P."/>
            <person name="Zhao Y."/>
            <person name="Chen C."/>
            <person name="Qin Q."/>
        </authorList>
    </citation>
    <scope>NUCLEOTIDE SEQUENCE [LARGE SCALE GENOMIC DNA]</scope>
    <source>
        <strain evidence="2 3">IOZ07</strain>
    </source>
</reference>
<name>A0A8H4PRQ0_9HYPO</name>
<evidence type="ECO:0008006" key="4">
    <source>
        <dbReference type="Google" id="ProtNLM"/>
    </source>
</evidence>
<accession>A0A8H4PRQ0</accession>
<dbReference type="EMBL" id="JAAVMX010000005">
    <property type="protein sequence ID" value="KAF4509275.1"/>
    <property type="molecule type" value="Genomic_DNA"/>
</dbReference>